<proteinExistence type="predicted"/>
<name>A0AAV5TRF0_9BILA</name>
<feature type="non-terminal residue" evidence="2">
    <location>
        <position position="1"/>
    </location>
</feature>
<gene>
    <name evidence="2" type="ORF">PENTCL1PPCAC_19235</name>
</gene>
<comment type="caution">
    <text evidence="2">The sequence shown here is derived from an EMBL/GenBank/DDBJ whole genome shotgun (WGS) entry which is preliminary data.</text>
</comment>
<evidence type="ECO:0000313" key="3">
    <source>
        <dbReference type="Proteomes" id="UP001432027"/>
    </source>
</evidence>
<evidence type="ECO:0000313" key="2">
    <source>
        <dbReference type="EMBL" id="GMS97060.1"/>
    </source>
</evidence>
<accession>A0AAV5TRF0</accession>
<keyword evidence="3" id="KW-1185">Reference proteome</keyword>
<reference evidence="2" key="1">
    <citation type="submission" date="2023-10" db="EMBL/GenBank/DDBJ databases">
        <title>Genome assembly of Pristionchus species.</title>
        <authorList>
            <person name="Yoshida K."/>
            <person name="Sommer R.J."/>
        </authorList>
    </citation>
    <scope>NUCLEOTIDE SEQUENCE</scope>
    <source>
        <strain evidence="2">RS0144</strain>
    </source>
</reference>
<dbReference type="Proteomes" id="UP001432027">
    <property type="component" value="Unassembled WGS sequence"/>
</dbReference>
<dbReference type="EMBL" id="BTSX01000004">
    <property type="protein sequence ID" value="GMS97060.1"/>
    <property type="molecule type" value="Genomic_DNA"/>
</dbReference>
<protein>
    <submittedName>
        <fullName evidence="2">Uncharacterized protein</fullName>
    </submittedName>
</protein>
<evidence type="ECO:0000256" key="1">
    <source>
        <dbReference type="SAM" id="Coils"/>
    </source>
</evidence>
<dbReference type="AlphaFoldDB" id="A0AAV5TRF0"/>
<sequence length="99" mass="11911">VAQSIIIRVDSLKLRFAVYYRNLEELEKVKKDRQRLEAEYKELKALEKDLEMKNEKMRKELEILEKSASEFSYRVPPQDRLTCDCHSRMGQFFRTLGPR</sequence>
<keyword evidence="1" id="KW-0175">Coiled coil</keyword>
<organism evidence="2 3">
    <name type="scientific">Pristionchus entomophagus</name>
    <dbReference type="NCBI Taxonomy" id="358040"/>
    <lineage>
        <taxon>Eukaryota</taxon>
        <taxon>Metazoa</taxon>
        <taxon>Ecdysozoa</taxon>
        <taxon>Nematoda</taxon>
        <taxon>Chromadorea</taxon>
        <taxon>Rhabditida</taxon>
        <taxon>Rhabditina</taxon>
        <taxon>Diplogasteromorpha</taxon>
        <taxon>Diplogasteroidea</taxon>
        <taxon>Neodiplogasteridae</taxon>
        <taxon>Pristionchus</taxon>
    </lineage>
</organism>
<feature type="coiled-coil region" evidence="1">
    <location>
        <begin position="19"/>
        <end position="67"/>
    </location>
</feature>